<comment type="caution">
    <text evidence="8">The sequence shown here is derived from an EMBL/GenBank/DDBJ whole genome shotgun (WGS) entry which is preliminary data.</text>
</comment>
<keyword evidence="9" id="KW-1185">Reference proteome</keyword>
<protein>
    <submittedName>
        <fullName evidence="8">RagB/SusD family nutrient uptake outer membrane protein</fullName>
    </submittedName>
</protein>
<evidence type="ECO:0000256" key="3">
    <source>
        <dbReference type="ARBA" id="ARBA00022729"/>
    </source>
</evidence>
<evidence type="ECO:0000256" key="1">
    <source>
        <dbReference type="ARBA" id="ARBA00004442"/>
    </source>
</evidence>
<dbReference type="EMBL" id="JAJNEC010000005">
    <property type="protein sequence ID" value="MCD2424870.1"/>
    <property type="molecule type" value="Genomic_DNA"/>
</dbReference>
<dbReference type="InterPro" id="IPR011990">
    <property type="entry name" value="TPR-like_helical_dom_sf"/>
</dbReference>
<dbReference type="Pfam" id="PF14322">
    <property type="entry name" value="SusD-like_3"/>
    <property type="match status" value="1"/>
</dbReference>
<feature type="domain" description="SusD-like N-terminal" evidence="7">
    <location>
        <begin position="25"/>
        <end position="226"/>
    </location>
</feature>
<comment type="similarity">
    <text evidence="2">Belongs to the SusD family.</text>
</comment>
<evidence type="ECO:0000259" key="6">
    <source>
        <dbReference type="Pfam" id="PF07980"/>
    </source>
</evidence>
<sequence>MKRFLHILTGLLICFLWQACKSDKDFLREQPETFYTVDNAFSTSAQVDQVLIGIYSNIREAWTNPNEQAWMFIFKGNGTDEFDVPSIRRGGTFNNYANINPDNANFYNIYSFWYDLISKANLAIYGANLPQVKWGTEDEKKYALAQARFFRAFAYRNLGETFGGVPIVTEISTIPKYDFTRSTRIETYDFAITEMEAVLNDLPATTVAGGRLVKGAAQHNLCELYLAKGIELDAASKTAEAKTAYDKSVQYGNDVIDGGLYTLMQSRFGKRAGELTISIPIYKGGVAGAANIIDTIQQATNVFWDLFQEGNVNYQDGNKECIWAAQVDYAAYRTADGESKLPYSRTYGPVFRDGSSGNITGTNEDVGGRGISQMMPTFYTREEIFSTKWSDDMRNSDAAFRRRFKSNVVASSYYRKDVPWTVLYNGSADNTTNINNRSLCYPISCKIATDKYTGIADGENMSNLFRDEYIIRLPETILLRAEAKQRSGDKAGAASDINLLRNRAQCSYKVTAADMDDQFNLILDERARELIYEECRWNTLLRMGKTIAVDRIKKYAYWPEAQATLTFNFNLWPIPQKVIETNKDAVIAQNPDWMNK</sequence>
<keyword evidence="4" id="KW-0472">Membrane</keyword>
<dbReference type="RefSeq" id="WP_231007219.1">
    <property type="nucleotide sequence ID" value="NZ_JAJNEC010000005.1"/>
</dbReference>
<dbReference type="Proteomes" id="UP001199816">
    <property type="component" value="Unassembled WGS sequence"/>
</dbReference>
<keyword evidence="5" id="KW-0998">Cell outer membrane</keyword>
<reference evidence="8 9" key="1">
    <citation type="submission" date="2021-11" db="EMBL/GenBank/DDBJ databases">
        <title>Genomic of Niabella pedocola.</title>
        <authorList>
            <person name="Wu T."/>
        </authorList>
    </citation>
    <scope>NUCLEOTIDE SEQUENCE [LARGE SCALE GENOMIC DNA]</scope>
    <source>
        <strain evidence="8 9">JCM 31011</strain>
    </source>
</reference>
<evidence type="ECO:0000256" key="2">
    <source>
        <dbReference type="ARBA" id="ARBA00006275"/>
    </source>
</evidence>
<evidence type="ECO:0000313" key="8">
    <source>
        <dbReference type="EMBL" id="MCD2424870.1"/>
    </source>
</evidence>
<organism evidence="8 9">
    <name type="scientific">Niabella pedocola</name>
    <dbReference type="NCBI Taxonomy" id="1752077"/>
    <lineage>
        <taxon>Bacteria</taxon>
        <taxon>Pseudomonadati</taxon>
        <taxon>Bacteroidota</taxon>
        <taxon>Chitinophagia</taxon>
        <taxon>Chitinophagales</taxon>
        <taxon>Chitinophagaceae</taxon>
        <taxon>Niabella</taxon>
    </lineage>
</organism>
<feature type="domain" description="RagB/SusD" evidence="6">
    <location>
        <begin position="313"/>
        <end position="593"/>
    </location>
</feature>
<comment type="subcellular location">
    <subcellularLocation>
        <location evidence="1">Cell outer membrane</location>
    </subcellularLocation>
</comment>
<proteinExistence type="inferred from homology"/>
<accession>A0ABS8PVD0</accession>
<evidence type="ECO:0000259" key="7">
    <source>
        <dbReference type="Pfam" id="PF14322"/>
    </source>
</evidence>
<dbReference type="InterPro" id="IPR012944">
    <property type="entry name" value="SusD_RagB_dom"/>
</dbReference>
<keyword evidence="3" id="KW-0732">Signal</keyword>
<dbReference type="InterPro" id="IPR033985">
    <property type="entry name" value="SusD-like_N"/>
</dbReference>
<dbReference type="SUPFAM" id="SSF48452">
    <property type="entry name" value="TPR-like"/>
    <property type="match status" value="1"/>
</dbReference>
<dbReference type="Pfam" id="PF07980">
    <property type="entry name" value="SusD_RagB"/>
    <property type="match status" value="1"/>
</dbReference>
<name>A0ABS8PVD0_9BACT</name>
<dbReference type="Gene3D" id="1.25.40.390">
    <property type="match status" value="1"/>
</dbReference>
<evidence type="ECO:0000256" key="5">
    <source>
        <dbReference type="ARBA" id="ARBA00023237"/>
    </source>
</evidence>
<evidence type="ECO:0000256" key="4">
    <source>
        <dbReference type="ARBA" id="ARBA00023136"/>
    </source>
</evidence>
<gene>
    <name evidence="8" type="ORF">LQ567_18955</name>
</gene>
<dbReference type="PROSITE" id="PS51257">
    <property type="entry name" value="PROKAR_LIPOPROTEIN"/>
    <property type="match status" value="1"/>
</dbReference>
<evidence type="ECO:0000313" key="9">
    <source>
        <dbReference type="Proteomes" id="UP001199816"/>
    </source>
</evidence>